<dbReference type="eggNOG" id="ENOG5033BAP">
    <property type="taxonomic scope" value="Bacteria"/>
</dbReference>
<proteinExistence type="predicted"/>
<dbReference type="AlphaFoldDB" id="B3QMN8"/>
<organism evidence="3 4">
    <name type="scientific">Chlorobaculum parvum (strain DSM 263 / NCIMB 8327)</name>
    <name type="common">Chlorobium vibrioforme subsp. thiosulfatophilum</name>
    <dbReference type="NCBI Taxonomy" id="517417"/>
    <lineage>
        <taxon>Bacteria</taxon>
        <taxon>Pseudomonadati</taxon>
        <taxon>Chlorobiota</taxon>
        <taxon>Chlorobiia</taxon>
        <taxon>Chlorobiales</taxon>
        <taxon>Chlorobiaceae</taxon>
        <taxon>Chlorobaculum</taxon>
    </lineage>
</organism>
<evidence type="ECO:0000256" key="1">
    <source>
        <dbReference type="SAM" id="MobiDB-lite"/>
    </source>
</evidence>
<feature type="transmembrane region" description="Helical" evidence="2">
    <location>
        <begin position="20"/>
        <end position="38"/>
    </location>
</feature>
<dbReference type="TCDB" id="1.E.9.1.12">
    <property type="family name" value="the t4 immunity (t4 imm) family"/>
</dbReference>
<keyword evidence="2" id="KW-1133">Transmembrane helix</keyword>
<dbReference type="InterPro" id="IPR016410">
    <property type="entry name" value="Phage_imm"/>
</dbReference>
<keyword evidence="4" id="KW-1185">Reference proteome</keyword>
<feature type="transmembrane region" description="Helical" evidence="2">
    <location>
        <begin position="45"/>
        <end position="68"/>
    </location>
</feature>
<dbReference type="EMBL" id="CP001099">
    <property type="protein sequence ID" value="ACF11191.1"/>
    <property type="molecule type" value="Genomic_DNA"/>
</dbReference>
<dbReference type="STRING" id="517417.Cpar_0774"/>
<evidence type="ECO:0000313" key="3">
    <source>
        <dbReference type="EMBL" id="ACF11191.1"/>
    </source>
</evidence>
<dbReference type="OrthoDB" id="598213at2"/>
<dbReference type="Pfam" id="PF14373">
    <property type="entry name" value="Imm_superinfect"/>
    <property type="match status" value="1"/>
</dbReference>
<dbReference type="HOGENOM" id="CLU_2367773_0_0_10"/>
<evidence type="ECO:0000313" key="4">
    <source>
        <dbReference type="Proteomes" id="UP000008811"/>
    </source>
</evidence>
<evidence type="ECO:0008006" key="5">
    <source>
        <dbReference type="Google" id="ProtNLM"/>
    </source>
</evidence>
<accession>B3QMN8</accession>
<sequence>MEQEILRTWVWSTSSSIPFILLNVFGWAFYFVPSLIAWSRKHRSLPAIIALNTLLGWTGLGWIGAFVWSLSWPGGDHSHPSKTSEPQVNEPDRQSWS</sequence>
<reference evidence="3" key="1">
    <citation type="submission" date="2008-06" db="EMBL/GenBank/DDBJ databases">
        <title>Complete sequence of Chlorobaculum parvum NCIB 8327.</title>
        <authorList>
            <consortium name="US DOE Joint Genome Institute"/>
            <person name="Lucas S."/>
            <person name="Copeland A."/>
            <person name="Lapidus A."/>
            <person name="Glavina del Rio T."/>
            <person name="Dalin E."/>
            <person name="Tice H."/>
            <person name="Bruce D."/>
            <person name="Goodwin L."/>
            <person name="Pitluck S."/>
            <person name="Schmutz J."/>
            <person name="Larimer F."/>
            <person name="Land M."/>
            <person name="Hauser L."/>
            <person name="Kyrpides N."/>
            <person name="Mikhailova N."/>
            <person name="Zhao F."/>
            <person name="Li T."/>
            <person name="Liu Z."/>
            <person name="Overmann J."/>
            <person name="Bryant D.A."/>
            <person name="Richardson P."/>
        </authorList>
    </citation>
    <scope>NUCLEOTIDE SEQUENCE [LARGE SCALE GENOMIC DNA]</scope>
    <source>
        <strain evidence="3">NCIB 8327</strain>
    </source>
</reference>
<feature type="region of interest" description="Disordered" evidence="1">
    <location>
        <begin position="75"/>
        <end position="97"/>
    </location>
</feature>
<protein>
    <recommendedName>
        <fullName evidence="5">Superinfection immunity protein</fullName>
    </recommendedName>
</protein>
<evidence type="ECO:0000256" key="2">
    <source>
        <dbReference type="SAM" id="Phobius"/>
    </source>
</evidence>
<name>B3QMN8_CHLP8</name>
<keyword evidence="2" id="KW-0472">Membrane</keyword>
<dbReference type="Proteomes" id="UP000008811">
    <property type="component" value="Chromosome"/>
</dbReference>
<keyword evidence="2" id="KW-0812">Transmembrane</keyword>
<gene>
    <name evidence="3" type="ordered locus">Cpar_0774</name>
</gene>
<dbReference type="KEGG" id="cpc:Cpar_0774"/>
<dbReference type="RefSeq" id="WP_012502024.1">
    <property type="nucleotide sequence ID" value="NC_011027.1"/>
</dbReference>